<proteinExistence type="predicted"/>
<gene>
    <name evidence="1" type="ORF">EVAR_21126_1</name>
</gene>
<evidence type="ECO:0000313" key="2">
    <source>
        <dbReference type="Proteomes" id="UP000299102"/>
    </source>
</evidence>
<sequence>MGCLWKNKDGIVEIEEAVSDATQLPAQHVGVLFANVDLLTLLLLPAAPPARTSNRSLHLLYFLVKRRSSPRRSPSARPVSGHPSLRGLLLNICVGPRLAAAANSSASAAAGRGAGARRGPSSSGGRRAVDHLPVIRHVY</sequence>
<keyword evidence="2" id="KW-1185">Reference proteome</keyword>
<reference evidence="1 2" key="1">
    <citation type="journal article" date="2019" name="Commun. Biol.">
        <title>The bagworm genome reveals a unique fibroin gene that provides high tensile strength.</title>
        <authorList>
            <person name="Kono N."/>
            <person name="Nakamura H."/>
            <person name="Ohtoshi R."/>
            <person name="Tomita M."/>
            <person name="Numata K."/>
            <person name="Arakawa K."/>
        </authorList>
    </citation>
    <scope>NUCLEOTIDE SEQUENCE [LARGE SCALE GENOMIC DNA]</scope>
</reference>
<comment type="caution">
    <text evidence="1">The sequence shown here is derived from an EMBL/GenBank/DDBJ whole genome shotgun (WGS) entry which is preliminary data.</text>
</comment>
<dbReference type="EMBL" id="BGZK01000412">
    <property type="protein sequence ID" value="GBP42122.1"/>
    <property type="molecule type" value="Genomic_DNA"/>
</dbReference>
<accession>A0A4C1VUS5</accession>
<organism evidence="1 2">
    <name type="scientific">Eumeta variegata</name>
    <name type="common">Bagworm moth</name>
    <name type="synonym">Eumeta japonica</name>
    <dbReference type="NCBI Taxonomy" id="151549"/>
    <lineage>
        <taxon>Eukaryota</taxon>
        <taxon>Metazoa</taxon>
        <taxon>Ecdysozoa</taxon>
        <taxon>Arthropoda</taxon>
        <taxon>Hexapoda</taxon>
        <taxon>Insecta</taxon>
        <taxon>Pterygota</taxon>
        <taxon>Neoptera</taxon>
        <taxon>Endopterygota</taxon>
        <taxon>Lepidoptera</taxon>
        <taxon>Glossata</taxon>
        <taxon>Ditrysia</taxon>
        <taxon>Tineoidea</taxon>
        <taxon>Psychidae</taxon>
        <taxon>Oiketicinae</taxon>
        <taxon>Eumeta</taxon>
    </lineage>
</organism>
<protein>
    <submittedName>
        <fullName evidence="1">Uncharacterized protein</fullName>
    </submittedName>
</protein>
<name>A0A4C1VUS5_EUMVA</name>
<dbReference type="AlphaFoldDB" id="A0A4C1VUS5"/>
<dbReference type="Proteomes" id="UP000299102">
    <property type="component" value="Unassembled WGS sequence"/>
</dbReference>
<evidence type="ECO:0000313" key="1">
    <source>
        <dbReference type="EMBL" id="GBP42122.1"/>
    </source>
</evidence>